<dbReference type="PIRSF" id="PIRSF039099">
    <property type="entry name" value="APP-BP1"/>
    <property type="match status" value="1"/>
</dbReference>
<dbReference type="GO" id="GO:0005737">
    <property type="term" value="C:cytoplasm"/>
    <property type="evidence" value="ECO:0007669"/>
    <property type="project" value="TreeGrafter"/>
</dbReference>
<evidence type="ECO:0000256" key="1">
    <source>
        <dbReference type="ARBA" id="ARBA00005032"/>
    </source>
</evidence>
<gene>
    <name evidence="7" type="ORF">BJ684DRAFT_8618</name>
</gene>
<comment type="similarity">
    <text evidence="2 5">Belongs to the ubiquitin-activating E1 family. ULA1 subfamily.</text>
</comment>
<proteinExistence type="inferred from homology"/>
<keyword evidence="8" id="KW-1185">Reference proteome</keyword>
<dbReference type="GO" id="GO:0045116">
    <property type="term" value="P:protein neddylation"/>
    <property type="evidence" value="ECO:0007669"/>
    <property type="project" value="UniProtKB-UniRule"/>
</dbReference>
<accession>A0A4P9Y630</accession>
<dbReference type="Gene3D" id="3.40.50.720">
    <property type="entry name" value="NAD(P)-binding Rossmann-like Domain"/>
    <property type="match status" value="2"/>
</dbReference>
<dbReference type="GO" id="GO:0019781">
    <property type="term" value="F:NEDD8 activating enzyme activity"/>
    <property type="evidence" value="ECO:0007669"/>
    <property type="project" value="UniProtKB-UniRule"/>
</dbReference>
<comment type="pathway">
    <text evidence="1 5">Protein modification; protein neddylation.</text>
</comment>
<dbReference type="FunFam" id="3.40.50.720:FF:000475">
    <property type="entry name" value="NEDD8-activating enzyme E1 regulatory subunit"/>
    <property type="match status" value="1"/>
</dbReference>
<dbReference type="PANTHER" id="PTHR10953">
    <property type="entry name" value="UBIQUITIN-ACTIVATING ENZYME E1"/>
    <property type="match status" value="1"/>
</dbReference>
<sequence length="541" mass="61789">MSDLKRQKYDRQLRLWDTRGQQALEEAHVALLGASALGTETLKNLVLPGIGQFTIMDGALVTEEDVASNFFVTPRDLGAMRAEATTQWLGELNEDVQGHCMNQPFTRVWRENPDVFSQFTMVILTEWMGDEVSCLMDLVRFLEERNIPMIRAWSNGLFGAFRLAFQEHTVIESHPENAQDLRLDVPWPALREHMYSMDLDQMDGYAFSHVPWVILLGRQLDAWRRKNNGEIPDSFAKKKMIREAIRAMTRSGVDDENIEEAYQATLRACNPTRVPSQVQEILRDPRCTGAHSESPLFWIVARAIREAMEDESSGLNGLLPLMGTIPDMKADSAEYMALQRLYRDKAKQDSEQILVRALQIAKGNGIPEEAVRECVELWSKYAPHVRVLEYSALESEWREEGRNRRVEEMRTWSKKEDPNDGWFIYVGLRTVELFFREHGRFPGQGDVNLKEDLSSLSLLSTRMLGEWGLSEVVDSEIISHLKPYLEELCRSGGLELHTVSSLLGGLMAQECIKQMTKQYLPLRNTCVYDGIKAVTKVLSIS</sequence>
<dbReference type="Proteomes" id="UP000267251">
    <property type="component" value="Unassembled WGS sequence"/>
</dbReference>
<evidence type="ECO:0000256" key="5">
    <source>
        <dbReference type="PIRNR" id="PIRNR039099"/>
    </source>
</evidence>
<organism evidence="7 8">
    <name type="scientific">Piptocephalis cylindrospora</name>
    <dbReference type="NCBI Taxonomy" id="1907219"/>
    <lineage>
        <taxon>Eukaryota</taxon>
        <taxon>Fungi</taxon>
        <taxon>Fungi incertae sedis</taxon>
        <taxon>Zoopagomycota</taxon>
        <taxon>Zoopagomycotina</taxon>
        <taxon>Zoopagomycetes</taxon>
        <taxon>Zoopagales</taxon>
        <taxon>Piptocephalidaceae</taxon>
        <taxon>Piptocephalis</taxon>
    </lineage>
</organism>
<dbReference type="OrthoDB" id="1708823at2759"/>
<evidence type="ECO:0000256" key="2">
    <source>
        <dbReference type="ARBA" id="ARBA00006868"/>
    </source>
</evidence>
<dbReference type="UniPathway" id="UPA00885"/>
<evidence type="ECO:0000256" key="3">
    <source>
        <dbReference type="ARBA" id="ARBA00015407"/>
    </source>
</evidence>
<evidence type="ECO:0000256" key="4">
    <source>
        <dbReference type="ARBA" id="ARBA00022786"/>
    </source>
</evidence>
<evidence type="ECO:0000313" key="8">
    <source>
        <dbReference type="Proteomes" id="UP000267251"/>
    </source>
</evidence>
<feature type="domain" description="THIF-type NAD/FAD binding fold" evidence="6">
    <location>
        <begin position="9"/>
        <end position="522"/>
    </location>
</feature>
<dbReference type="AlphaFoldDB" id="A0A4P9Y630"/>
<dbReference type="PANTHER" id="PTHR10953:SF29">
    <property type="entry name" value="NEDD8-ACTIVATING ENZYME E1 REGULATORY SUBUNIT"/>
    <property type="match status" value="1"/>
</dbReference>
<protein>
    <recommendedName>
        <fullName evidence="3 5">NEDD8-activating enzyme E1 regulatory subunit</fullName>
    </recommendedName>
</protein>
<dbReference type="InterPro" id="IPR030667">
    <property type="entry name" value="APP-BP1"/>
</dbReference>
<dbReference type="EMBL" id="KZ987838">
    <property type="protein sequence ID" value="RKP14413.1"/>
    <property type="molecule type" value="Genomic_DNA"/>
</dbReference>
<reference evidence="8" key="1">
    <citation type="journal article" date="2018" name="Nat. Microbiol.">
        <title>Leveraging single-cell genomics to expand the fungal tree of life.</title>
        <authorList>
            <person name="Ahrendt S.R."/>
            <person name="Quandt C.A."/>
            <person name="Ciobanu D."/>
            <person name="Clum A."/>
            <person name="Salamov A."/>
            <person name="Andreopoulos B."/>
            <person name="Cheng J.F."/>
            <person name="Woyke T."/>
            <person name="Pelin A."/>
            <person name="Henrissat B."/>
            <person name="Reynolds N.K."/>
            <person name="Benny G.L."/>
            <person name="Smith M.E."/>
            <person name="James T.Y."/>
            <person name="Grigoriev I.V."/>
        </authorList>
    </citation>
    <scope>NUCLEOTIDE SEQUENCE [LARGE SCALE GENOMIC DNA]</scope>
</reference>
<dbReference type="Pfam" id="PF00899">
    <property type="entry name" value="ThiF"/>
    <property type="match status" value="1"/>
</dbReference>
<dbReference type="InterPro" id="IPR045886">
    <property type="entry name" value="ThiF/MoeB/HesA"/>
</dbReference>
<name>A0A4P9Y630_9FUNG</name>
<keyword evidence="4 5" id="KW-0833">Ubl conjugation pathway</keyword>
<dbReference type="InterPro" id="IPR000594">
    <property type="entry name" value="ThiF_NAD_FAD-bd"/>
</dbReference>
<dbReference type="InterPro" id="IPR035985">
    <property type="entry name" value="Ubiquitin-activating_enz"/>
</dbReference>
<evidence type="ECO:0000259" key="6">
    <source>
        <dbReference type="Pfam" id="PF00899"/>
    </source>
</evidence>
<evidence type="ECO:0000313" key="7">
    <source>
        <dbReference type="EMBL" id="RKP14413.1"/>
    </source>
</evidence>
<dbReference type="SUPFAM" id="SSF69572">
    <property type="entry name" value="Activating enzymes of the ubiquitin-like proteins"/>
    <property type="match status" value="1"/>
</dbReference>
<comment type="function">
    <text evidence="5">Regulatory subunit of the dimeric UBA3-ULA1 E1 enzyme.</text>
</comment>